<keyword evidence="2" id="KW-0378">Hydrolase</keyword>
<keyword evidence="2" id="KW-0121">Carboxypeptidase</keyword>
<evidence type="ECO:0000256" key="4">
    <source>
        <dbReference type="SAM" id="MobiDB-lite"/>
    </source>
</evidence>
<dbReference type="Proteomes" id="UP000823604">
    <property type="component" value="Unassembled WGS sequence"/>
</dbReference>
<sequence length="679" mass="75560">MDKNNNIVSSNRLLIIYSAMVFFAVLAIVRIAWLQIFYEPDKDYGVKGRTEALLPIRGSILARDGRPLAISSPRYEIRMDCVTSADTVFQAGIDSLAQGLSEIFQDKSAAKYKAQMVKARRTNDRDIKIGDRPATLSEMKAIKKLPIFRLGQFKGGLIIKEQADSRIYPYERLALRTIGEVKDNPDTSSSNKLIGLEGRYNYLLHGKEGSRHLRRTEDMKWIVDFEKPVVQPENGEDLLTTIDIELQDIADKALRAKIDTVRSIEGGCVIIMDVKTGAIRAMVNLGRRKNGKFDEIYNYAIGQVGEPGSVFKLASLVTLLEDGKVTLDTKIKGNRGRWSYNGRTFYDEYIRNNEEVSVLWGFMKSSNQVFRQLVCENYTGHEKEYVDKLYSYKLCEKFNFDVKGEGYNFIPGPGSANWSGTSLPSIAIGYNINITPLNILTFYNTIANDGKAMKPYLVEAIEKDGKVVKRLGPTVLSGKICSQKTIDTVKKALRTVVSEGTGSALRGAKCNVSGKTGTARIIVDYTDANGKRRSGYEDPQGYKRHQATFVGFFPSEEPVYSAIVVVYSKKTRGNFYGGSWAAPVFREIVDNICTMMPDWGEKIEASASLPQVEDIHLDIGQFDDYTIPDLTGLGLSDALYLLENRGFKVSYSGEGLVASQTPPAGEQGSPGQLIKLELD</sequence>
<evidence type="ECO:0000256" key="1">
    <source>
        <dbReference type="ARBA" id="ARBA00004370"/>
    </source>
</evidence>
<keyword evidence="2" id="KW-0645">Protease</keyword>
<organism evidence="7 8">
    <name type="scientific">Candidatus Merdivivens pullicola</name>
    <dbReference type="NCBI Taxonomy" id="2840872"/>
    <lineage>
        <taxon>Bacteria</taxon>
        <taxon>Pseudomonadati</taxon>
        <taxon>Bacteroidota</taxon>
        <taxon>Bacteroidia</taxon>
        <taxon>Bacteroidales</taxon>
        <taxon>Muribaculaceae</taxon>
        <taxon>Muribaculaceae incertae sedis</taxon>
        <taxon>Candidatus Merdivivens</taxon>
    </lineage>
</organism>
<reference evidence="7" key="1">
    <citation type="submission" date="2020-10" db="EMBL/GenBank/DDBJ databases">
        <authorList>
            <person name="Gilroy R."/>
        </authorList>
    </citation>
    <scope>NUCLEOTIDE SEQUENCE</scope>
    <source>
        <strain evidence="7">B1-8020</strain>
    </source>
</reference>
<dbReference type="InterPro" id="IPR036138">
    <property type="entry name" value="PBP_dimer_sf"/>
</dbReference>
<dbReference type="InterPro" id="IPR012338">
    <property type="entry name" value="Beta-lactam/transpept-like"/>
</dbReference>
<dbReference type="PANTHER" id="PTHR30627">
    <property type="entry name" value="PEPTIDOGLYCAN D,D-TRANSPEPTIDASE"/>
    <property type="match status" value="1"/>
</dbReference>
<protein>
    <submittedName>
        <fullName evidence="7">Transpeptidase family protein</fullName>
    </submittedName>
</protein>
<dbReference type="InterPro" id="IPR005311">
    <property type="entry name" value="PBP_dimer"/>
</dbReference>
<dbReference type="SUPFAM" id="SSF54184">
    <property type="entry name" value="Penicillin-binding protein 2x (pbp-2x), c-terminal domain"/>
    <property type="match status" value="1"/>
</dbReference>
<evidence type="ECO:0000313" key="7">
    <source>
        <dbReference type="EMBL" id="MBO8473588.1"/>
    </source>
</evidence>
<feature type="transmembrane region" description="Helical" evidence="5">
    <location>
        <begin position="12"/>
        <end position="33"/>
    </location>
</feature>
<evidence type="ECO:0000256" key="2">
    <source>
        <dbReference type="ARBA" id="ARBA00022645"/>
    </source>
</evidence>
<dbReference type="SUPFAM" id="SSF56601">
    <property type="entry name" value="beta-lactamase/transpeptidase-like"/>
    <property type="match status" value="1"/>
</dbReference>
<keyword evidence="3 5" id="KW-0472">Membrane</keyword>
<keyword evidence="5" id="KW-0812">Transmembrane</keyword>
<dbReference type="InterPro" id="IPR005543">
    <property type="entry name" value="PASTA_dom"/>
</dbReference>
<dbReference type="GO" id="GO:0008658">
    <property type="term" value="F:penicillin binding"/>
    <property type="evidence" value="ECO:0007669"/>
    <property type="project" value="InterPro"/>
</dbReference>
<dbReference type="PROSITE" id="PS51178">
    <property type="entry name" value="PASTA"/>
    <property type="match status" value="1"/>
</dbReference>
<dbReference type="Gene3D" id="3.30.450.330">
    <property type="match status" value="1"/>
</dbReference>
<comment type="caution">
    <text evidence="7">The sequence shown here is derived from an EMBL/GenBank/DDBJ whole genome shotgun (WGS) entry which is preliminary data.</text>
</comment>
<dbReference type="CDD" id="cd06575">
    <property type="entry name" value="PASTA_Pbp2x-like_2"/>
    <property type="match status" value="1"/>
</dbReference>
<dbReference type="Gene3D" id="3.30.10.20">
    <property type="match status" value="1"/>
</dbReference>
<dbReference type="Gene3D" id="3.90.1310.10">
    <property type="entry name" value="Penicillin-binding protein 2a (Domain 2)"/>
    <property type="match status" value="1"/>
</dbReference>
<dbReference type="GO" id="GO:0005886">
    <property type="term" value="C:plasma membrane"/>
    <property type="evidence" value="ECO:0007669"/>
    <property type="project" value="TreeGrafter"/>
</dbReference>
<dbReference type="GO" id="GO:0004180">
    <property type="term" value="F:carboxypeptidase activity"/>
    <property type="evidence" value="ECO:0007669"/>
    <property type="project" value="UniProtKB-KW"/>
</dbReference>
<dbReference type="PANTHER" id="PTHR30627:SF1">
    <property type="entry name" value="PEPTIDOGLYCAN D,D-TRANSPEPTIDASE FTSI"/>
    <property type="match status" value="1"/>
</dbReference>
<evidence type="ECO:0000313" key="8">
    <source>
        <dbReference type="Proteomes" id="UP000823604"/>
    </source>
</evidence>
<feature type="region of interest" description="Disordered" evidence="4">
    <location>
        <begin position="658"/>
        <end position="679"/>
    </location>
</feature>
<dbReference type="SMART" id="SM00740">
    <property type="entry name" value="PASTA"/>
    <property type="match status" value="1"/>
</dbReference>
<proteinExistence type="predicted"/>
<dbReference type="EMBL" id="JADIMA010000082">
    <property type="protein sequence ID" value="MBO8473588.1"/>
    <property type="molecule type" value="Genomic_DNA"/>
</dbReference>
<accession>A0A9D9IIZ5</accession>
<dbReference type="InterPro" id="IPR001460">
    <property type="entry name" value="PCN-bd_Tpept"/>
</dbReference>
<dbReference type="Pfam" id="PF03793">
    <property type="entry name" value="PASTA"/>
    <property type="match status" value="1"/>
</dbReference>
<comment type="subcellular location">
    <subcellularLocation>
        <location evidence="1">Membrane</location>
    </subcellularLocation>
</comment>
<dbReference type="GO" id="GO:0071555">
    <property type="term" value="P:cell wall organization"/>
    <property type="evidence" value="ECO:0007669"/>
    <property type="project" value="TreeGrafter"/>
</dbReference>
<feature type="domain" description="PASTA" evidence="6">
    <location>
        <begin position="621"/>
        <end position="679"/>
    </location>
</feature>
<evidence type="ECO:0000256" key="3">
    <source>
        <dbReference type="ARBA" id="ARBA00023136"/>
    </source>
</evidence>
<dbReference type="Pfam" id="PF03717">
    <property type="entry name" value="PBP_dimer"/>
    <property type="match status" value="1"/>
</dbReference>
<dbReference type="Gene3D" id="3.40.710.10">
    <property type="entry name" value="DD-peptidase/beta-lactamase superfamily"/>
    <property type="match status" value="1"/>
</dbReference>
<evidence type="ECO:0000256" key="5">
    <source>
        <dbReference type="SAM" id="Phobius"/>
    </source>
</evidence>
<keyword evidence="5" id="KW-1133">Transmembrane helix</keyword>
<reference evidence="7" key="2">
    <citation type="journal article" date="2021" name="PeerJ">
        <title>Extensive microbial diversity within the chicken gut microbiome revealed by metagenomics and culture.</title>
        <authorList>
            <person name="Gilroy R."/>
            <person name="Ravi A."/>
            <person name="Getino M."/>
            <person name="Pursley I."/>
            <person name="Horton D.L."/>
            <person name="Alikhan N.F."/>
            <person name="Baker D."/>
            <person name="Gharbi K."/>
            <person name="Hall N."/>
            <person name="Watson M."/>
            <person name="Adriaenssens E.M."/>
            <person name="Foster-Nyarko E."/>
            <person name="Jarju S."/>
            <person name="Secka A."/>
            <person name="Antonio M."/>
            <person name="Oren A."/>
            <person name="Chaudhuri R.R."/>
            <person name="La Ragione R."/>
            <person name="Hildebrand F."/>
            <person name="Pallen M.J."/>
        </authorList>
    </citation>
    <scope>NUCLEOTIDE SEQUENCE</scope>
    <source>
        <strain evidence="7">B1-8020</strain>
    </source>
</reference>
<dbReference type="AlphaFoldDB" id="A0A9D9IIZ5"/>
<dbReference type="SUPFAM" id="SSF56519">
    <property type="entry name" value="Penicillin binding protein dimerisation domain"/>
    <property type="match status" value="1"/>
</dbReference>
<gene>
    <name evidence="7" type="ORF">IAB81_08205</name>
</gene>
<name>A0A9D9IIZ5_9BACT</name>
<dbReference type="InterPro" id="IPR050515">
    <property type="entry name" value="Beta-lactam/transpept"/>
</dbReference>
<evidence type="ECO:0000259" key="6">
    <source>
        <dbReference type="PROSITE" id="PS51178"/>
    </source>
</evidence>
<dbReference type="Pfam" id="PF00905">
    <property type="entry name" value="Transpeptidase"/>
    <property type="match status" value="1"/>
</dbReference>